<keyword evidence="2" id="KW-1185">Reference proteome</keyword>
<evidence type="ECO:0000313" key="2">
    <source>
        <dbReference type="Proteomes" id="UP000199628"/>
    </source>
</evidence>
<protein>
    <submittedName>
        <fullName evidence="1">TIGR02453 family protein</fullName>
    </submittedName>
</protein>
<accession>A0A1G6S974</accession>
<dbReference type="AlphaFoldDB" id="A0A1G6S974"/>
<organism evidence="1 2">
    <name type="scientific">Ruegeria marina</name>
    <dbReference type="NCBI Taxonomy" id="639004"/>
    <lineage>
        <taxon>Bacteria</taxon>
        <taxon>Pseudomonadati</taxon>
        <taxon>Pseudomonadota</taxon>
        <taxon>Alphaproteobacteria</taxon>
        <taxon>Rhodobacterales</taxon>
        <taxon>Roseobacteraceae</taxon>
        <taxon>Ruegeria</taxon>
    </lineage>
</organism>
<dbReference type="OrthoDB" id="9794241at2"/>
<evidence type="ECO:0000313" key="1">
    <source>
        <dbReference type="EMBL" id="SDD13389.1"/>
    </source>
</evidence>
<dbReference type="Proteomes" id="UP000199628">
    <property type="component" value="Unassembled WGS sequence"/>
</dbReference>
<sequence length="209" mass="23467">MSDPLDRLIPEARAFLTELDANNSRDWFTIHKARYHAGLKVPARILLDRMAAHLGTGTATKLFRPQRNVRFSRDKTPYTTHLHLLWTTSDGAQYFFGISPDYVASGGGRMRFDAPSLARYRDRLPRLGPALQAETDALAAQGARLSEPELKRPAPPVKANDPLSDLARRKSLTLWFDHDAGMTDPMAQLVRDFDRLKPFQTALTALLAD</sequence>
<dbReference type="EMBL" id="FMZV01000005">
    <property type="protein sequence ID" value="SDD13389.1"/>
    <property type="molecule type" value="Genomic_DNA"/>
</dbReference>
<dbReference type="RefSeq" id="WP_093030089.1">
    <property type="nucleotide sequence ID" value="NZ_FMZV01000005.1"/>
</dbReference>
<dbReference type="Pfam" id="PF09365">
    <property type="entry name" value="DUF2461"/>
    <property type="match status" value="1"/>
</dbReference>
<dbReference type="PANTHER" id="PTHR36452">
    <property type="entry name" value="CHROMOSOME 12, WHOLE GENOME SHOTGUN SEQUENCE"/>
    <property type="match status" value="1"/>
</dbReference>
<proteinExistence type="predicted"/>
<name>A0A1G6S974_9RHOB</name>
<dbReference type="PANTHER" id="PTHR36452:SF1">
    <property type="entry name" value="DUF2461 DOMAIN-CONTAINING PROTEIN"/>
    <property type="match status" value="1"/>
</dbReference>
<dbReference type="STRING" id="639004.SAMN04488239_105213"/>
<gene>
    <name evidence="1" type="ORF">SAMN04488239_105213</name>
</gene>
<dbReference type="NCBIfam" id="TIGR02453">
    <property type="entry name" value="TIGR02453 family protein"/>
    <property type="match status" value="1"/>
</dbReference>
<reference evidence="2" key="1">
    <citation type="submission" date="2016-10" db="EMBL/GenBank/DDBJ databases">
        <authorList>
            <person name="Varghese N."/>
            <person name="Submissions S."/>
        </authorList>
    </citation>
    <scope>NUCLEOTIDE SEQUENCE [LARGE SCALE GENOMIC DNA]</scope>
    <source>
        <strain evidence="2">CGMCC 1.9108</strain>
    </source>
</reference>
<dbReference type="InterPro" id="IPR012808">
    <property type="entry name" value="CHP02453"/>
</dbReference>